<dbReference type="GO" id="GO:0070916">
    <property type="term" value="C:inositol phosphoceramide synthase complex"/>
    <property type="evidence" value="ECO:0007669"/>
    <property type="project" value="EnsemblFungi"/>
</dbReference>
<evidence type="ECO:0000313" key="3">
    <source>
        <dbReference type="Proteomes" id="UP000005666"/>
    </source>
</evidence>
<keyword evidence="1" id="KW-0472">Membrane</keyword>
<dbReference type="GeneID" id="11531150"/>
<name>G8BTP2_TETPH</name>
<dbReference type="EMBL" id="HE612860">
    <property type="protein sequence ID" value="CCE63270.1"/>
    <property type="molecule type" value="Genomic_DNA"/>
</dbReference>
<dbReference type="RefSeq" id="XP_003685704.1">
    <property type="nucleotide sequence ID" value="XM_003685656.1"/>
</dbReference>
<keyword evidence="3" id="KW-1185">Reference proteome</keyword>
<dbReference type="InterPro" id="IPR013862">
    <property type="entry name" value="Kei1"/>
</dbReference>
<gene>
    <name evidence="2" type="primary">TPHA0E01770</name>
    <name evidence="2" type="ordered locus">TPHA_0E01770</name>
</gene>
<dbReference type="GO" id="GO:0000139">
    <property type="term" value="C:Golgi membrane"/>
    <property type="evidence" value="ECO:0007669"/>
    <property type="project" value="EnsemblFungi"/>
</dbReference>
<dbReference type="GO" id="GO:0006673">
    <property type="term" value="P:inositol phosphoceramide metabolic process"/>
    <property type="evidence" value="ECO:0007669"/>
    <property type="project" value="EnsemblFungi"/>
</dbReference>
<feature type="transmembrane region" description="Helical" evidence="1">
    <location>
        <begin position="60"/>
        <end position="81"/>
    </location>
</feature>
<dbReference type="Proteomes" id="UP000005666">
    <property type="component" value="Chromosome 5"/>
</dbReference>
<dbReference type="eggNOG" id="ENOG502QT2Z">
    <property type="taxonomic scope" value="Eukaryota"/>
</dbReference>
<dbReference type="GO" id="GO:0030148">
    <property type="term" value="P:sphingolipid biosynthetic process"/>
    <property type="evidence" value="ECO:0007669"/>
    <property type="project" value="EnsemblFungi"/>
</dbReference>
<dbReference type="KEGG" id="tpf:TPHA_0E01770"/>
<accession>G8BTP2</accession>
<protein>
    <submittedName>
        <fullName evidence="2">Uncharacterized protein</fullName>
    </submittedName>
</protein>
<dbReference type="OrthoDB" id="3338076at2759"/>
<evidence type="ECO:0000256" key="1">
    <source>
        <dbReference type="SAM" id="Phobius"/>
    </source>
</evidence>
<dbReference type="AlphaFoldDB" id="G8BTP2"/>
<proteinExistence type="predicted"/>
<dbReference type="HOGENOM" id="CLU_103819_1_0_1"/>
<dbReference type="OMA" id="CEVIVWF"/>
<dbReference type="GO" id="GO:0070917">
    <property type="term" value="F:inositol phosphoceramide synthase regulator activity"/>
    <property type="evidence" value="ECO:0007669"/>
    <property type="project" value="EnsemblFungi"/>
</dbReference>
<keyword evidence="1" id="KW-1133">Transmembrane helix</keyword>
<reference evidence="2 3" key="1">
    <citation type="journal article" date="2011" name="Proc. Natl. Acad. Sci. U.S.A.">
        <title>Evolutionary erosion of yeast sex chromosomes by mating-type switching accidents.</title>
        <authorList>
            <person name="Gordon J.L."/>
            <person name="Armisen D."/>
            <person name="Proux-Wera E."/>
            <person name="Oheigeartaigh S.S."/>
            <person name="Byrne K.P."/>
            <person name="Wolfe K.H."/>
        </authorList>
    </citation>
    <scope>NUCLEOTIDE SEQUENCE [LARGE SCALE GENOMIC DNA]</scope>
    <source>
        <strain evidence="3">ATCC 24235 / CBS 4417 / NBRC 1672 / NRRL Y-8282 / UCD 70-5</strain>
    </source>
</reference>
<keyword evidence="1" id="KW-0812">Transmembrane</keyword>
<dbReference type="PANTHER" id="PTHR28077:SF1">
    <property type="entry name" value="INOSITOL PHOSPHORYLCERAMIDE SYNTHASE REGULATORY SUBUNIT KEI1"/>
    <property type="match status" value="1"/>
</dbReference>
<dbReference type="PANTHER" id="PTHR28077">
    <property type="entry name" value="INOSITOL PHOSPHORYLCERAMIDE SYNTHASE REGULATORY SUBUNIT KEI1"/>
    <property type="match status" value="1"/>
</dbReference>
<feature type="transmembrane region" description="Helical" evidence="1">
    <location>
        <begin position="88"/>
        <end position="112"/>
    </location>
</feature>
<dbReference type="Pfam" id="PF08552">
    <property type="entry name" value="Kei1"/>
    <property type="match status" value="1"/>
</dbReference>
<organism evidence="2 3">
    <name type="scientific">Tetrapisispora phaffii (strain ATCC 24235 / CBS 4417 / NBRC 1672 / NRRL Y-8282 / UCD 70-5)</name>
    <name type="common">Yeast</name>
    <name type="synonym">Fabospora phaffii</name>
    <dbReference type="NCBI Taxonomy" id="1071381"/>
    <lineage>
        <taxon>Eukaryota</taxon>
        <taxon>Fungi</taxon>
        <taxon>Dikarya</taxon>
        <taxon>Ascomycota</taxon>
        <taxon>Saccharomycotina</taxon>
        <taxon>Saccharomycetes</taxon>
        <taxon>Saccharomycetales</taxon>
        <taxon>Saccharomycetaceae</taxon>
        <taxon>Tetrapisispora</taxon>
    </lineage>
</organism>
<dbReference type="STRING" id="1071381.G8BTP2"/>
<evidence type="ECO:0000313" key="2">
    <source>
        <dbReference type="EMBL" id="CCE63270.1"/>
    </source>
</evidence>
<feature type="transmembrane region" description="Helical" evidence="1">
    <location>
        <begin position="146"/>
        <end position="170"/>
    </location>
</feature>
<sequence>MVIGTSGRVRMQTPKLLPKSFFGFLPLYIGVETVLGITIFNKCSGIYGILALFTGHPLTAIQWVSYLWSSFTLLIYAQGLFQVHHPNLLTYCQILITYSFDTICTCFFTIYFCSHWFTEESNAGDNINSSTTVDKYNQGASESKEFFWTMTLTLIALVSRFYFNFILASFTQQLFLHPKYMIDQDDVEQDLKNKSIIVQWWIKSKKRCYYTSKRFLA</sequence>
<feature type="transmembrane region" description="Helical" evidence="1">
    <location>
        <begin position="21"/>
        <end position="40"/>
    </location>
</feature>